<dbReference type="InterPro" id="IPR007119">
    <property type="entry name" value="Phage_tail_spike_N"/>
</dbReference>
<dbReference type="NCBIfam" id="TIGR01665">
    <property type="entry name" value="put_anti_recept"/>
    <property type="match status" value="1"/>
</dbReference>
<sequence>MIIYFADRKMQILGQASTNLNDGIFIVDDSKTEYVSNGVVIFEATVCYGDTAVKDMRKLCTAGNYLLRKHNAENEFYTIIDREFNEENREVTLYCEDAGMDLLNTIAEKYEASQAYTAVGYIEEWIRGTGFEIGVNEISNLKRKLKWDGESTVAERIASIANQFDNAEVSYSFEVEGMAVKKLLINLWRKRGKDAKVQLRLGRDVKNIRDKESVQTLATALRVTGGTAEGSSEPITLEGYSYDDGDIYTEGKLLKSRSAVAKWGSTWSNGKHIERTYGFETTSQSELCAHAVTELKKLSSPTKTYEVDIVTMPDNLSIGDIVYIVSDKGELYISSRLLELKTSVSGKKIEAKLGDFVEEDSGIDDKVRSLADRLANLNLTPGTGGNSSYNLTVESSSGTVFTDTLIDTNLTAHVYKDGHKLTDSEIAAVGKVVWYKDGVKAHEGTTYRVQNVEAARVSAQLEV</sequence>
<proteinExistence type="predicted"/>
<protein>
    <submittedName>
        <fullName evidence="2">Tail protein</fullName>
    </submittedName>
</protein>
<name>A0A8S5U0Z6_9CAUD</name>
<organism evidence="2">
    <name type="scientific">Siphoviridae sp. ctub511</name>
    <dbReference type="NCBI Taxonomy" id="2825714"/>
    <lineage>
        <taxon>Viruses</taxon>
        <taxon>Duplodnaviria</taxon>
        <taxon>Heunggongvirae</taxon>
        <taxon>Uroviricota</taxon>
        <taxon>Caudoviricetes</taxon>
    </lineage>
</organism>
<reference evidence="2" key="1">
    <citation type="journal article" date="2021" name="Proc. Natl. Acad. Sci. U.S.A.">
        <title>A Catalog of Tens of Thousands of Viruses from Human Metagenomes Reveals Hidden Associations with Chronic Diseases.</title>
        <authorList>
            <person name="Tisza M.J."/>
            <person name="Buck C.B."/>
        </authorList>
    </citation>
    <scope>NUCLEOTIDE SEQUENCE</scope>
    <source>
        <strain evidence="2">Ctub511</strain>
    </source>
</reference>
<evidence type="ECO:0000313" key="2">
    <source>
        <dbReference type="EMBL" id="DAF88110.1"/>
    </source>
</evidence>
<dbReference type="Pfam" id="PF06605">
    <property type="entry name" value="Prophage_tail"/>
    <property type="match status" value="1"/>
</dbReference>
<dbReference type="EMBL" id="BK015978">
    <property type="protein sequence ID" value="DAF88110.1"/>
    <property type="molecule type" value="Genomic_DNA"/>
</dbReference>
<evidence type="ECO:0000259" key="1">
    <source>
        <dbReference type="Pfam" id="PF06605"/>
    </source>
</evidence>
<dbReference type="InterPro" id="IPR010572">
    <property type="entry name" value="Tail_dom"/>
</dbReference>
<accession>A0A8S5U0Z6</accession>
<feature type="domain" description="Tail spike" evidence="1">
    <location>
        <begin position="126"/>
        <end position="342"/>
    </location>
</feature>